<keyword evidence="2" id="KW-0472">Membrane</keyword>
<dbReference type="GO" id="GO:0005739">
    <property type="term" value="C:mitochondrion"/>
    <property type="evidence" value="ECO:0007669"/>
    <property type="project" value="InterPro"/>
</dbReference>
<feature type="transmembrane region" description="Helical" evidence="2">
    <location>
        <begin position="12"/>
        <end position="33"/>
    </location>
</feature>
<proteinExistence type="predicted"/>
<reference evidence="3 4" key="1">
    <citation type="journal article" date="2024" name="Nat. Commun.">
        <title>Phylogenomics reveals the evolutionary origins of lichenization in chlorophyte algae.</title>
        <authorList>
            <person name="Puginier C."/>
            <person name="Libourel C."/>
            <person name="Otte J."/>
            <person name="Skaloud P."/>
            <person name="Haon M."/>
            <person name="Grisel S."/>
            <person name="Petersen M."/>
            <person name="Berrin J.G."/>
            <person name="Delaux P.M."/>
            <person name="Dal Grande F."/>
            <person name="Keller J."/>
        </authorList>
    </citation>
    <scope>NUCLEOTIDE SEQUENCE [LARGE SCALE GENOMIC DNA]</scope>
    <source>
        <strain evidence="3 4">SAG 2036</strain>
    </source>
</reference>
<gene>
    <name evidence="3" type="ORF">WJX73_004275</name>
</gene>
<dbReference type="Pfam" id="PF09803">
    <property type="entry name" value="Pet100"/>
    <property type="match status" value="1"/>
</dbReference>
<evidence type="ECO:0000256" key="2">
    <source>
        <dbReference type="SAM" id="Phobius"/>
    </source>
</evidence>
<dbReference type="InterPro" id="IPR018625">
    <property type="entry name" value="Pet100"/>
</dbReference>
<evidence type="ECO:0000313" key="4">
    <source>
        <dbReference type="Proteomes" id="UP001465755"/>
    </source>
</evidence>
<dbReference type="PANTHER" id="PTHR35700:SF1">
    <property type="entry name" value="OS07G0181800 PROTEIN"/>
    <property type="match status" value="1"/>
</dbReference>
<keyword evidence="2" id="KW-1133">Transmembrane helix</keyword>
<dbReference type="EMBL" id="JALJOQ010000082">
    <property type="protein sequence ID" value="KAK9800333.1"/>
    <property type="molecule type" value="Genomic_DNA"/>
</dbReference>
<accession>A0AAW1P000</accession>
<feature type="region of interest" description="Disordered" evidence="1">
    <location>
        <begin position="48"/>
        <end position="69"/>
    </location>
</feature>
<dbReference type="Proteomes" id="UP001465755">
    <property type="component" value="Unassembled WGS sequence"/>
</dbReference>
<name>A0AAW1P000_9CHLO</name>
<dbReference type="GO" id="GO:0033617">
    <property type="term" value="P:mitochondrial respiratory chain complex IV assembly"/>
    <property type="evidence" value="ECO:0007669"/>
    <property type="project" value="InterPro"/>
</dbReference>
<evidence type="ECO:0000313" key="3">
    <source>
        <dbReference type="EMBL" id="KAK9800333.1"/>
    </source>
</evidence>
<dbReference type="PANTHER" id="PTHR35700">
    <property type="entry name" value="OS07G0181800 PROTEIN"/>
    <property type="match status" value="1"/>
</dbReference>
<dbReference type="AlphaFoldDB" id="A0AAW1P000"/>
<protein>
    <submittedName>
        <fullName evidence="3">Uncharacterized protein</fullName>
    </submittedName>
</protein>
<comment type="caution">
    <text evidence="3">The sequence shown here is derived from an EMBL/GenBank/DDBJ whole genome shotgun (WGS) entry which is preliminary data.</text>
</comment>
<keyword evidence="2" id="KW-0812">Transmembrane</keyword>
<keyword evidence="4" id="KW-1185">Reference proteome</keyword>
<sequence length="69" mass="7994">MGKWAALEVFKFSLYVTMPAVLTYIVVAQPELLQNIIKNRSYIVYPPEGPRPPTAEEMEQINRLSKEKR</sequence>
<evidence type="ECO:0000256" key="1">
    <source>
        <dbReference type="SAM" id="MobiDB-lite"/>
    </source>
</evidence>
<organism evidence="3 4">
    <name type="scientific">Symbiochloris irregularis</name>
    <dbReference type="NCBI Taxonomy" id="706552"/>
    <lineage>
        <taxon>Eukaryota</taxon>
        <taxon>Viridiplantae</taxon>
        <taxon>Chlorophyta</taxon>
        <taxon>core chlorophytes</taxon>
        <taxon>Trebouxiophyceae</taxon>
        <taxon>Trebouxiales</taxon>
        <taxon>Trebouxiaceae</taxon>
        <taxon>Symbiochloris</taxon>
    </lineage>
</organism>